<accession>A0A7G5BVP3</accession>
<feature type="transmembrane region" description="Helical" evidence="1">
    <location>
        <begin position="115"/>
        <end position="140"/>
    </location>
</feature>
<feature type="transmembrane region" description="Helical" evidence="1">
    <location>
        <begin position="229"/>
        <end position="248"/>
    </location>
</feature>
<gene>
    <name evidence="2" type="ORF">FPL14_07360</name>
</gene>
<feature type="transmembrane region" description="Helical" evidence="1">
    <location>
        <begin position="21"/>
        <end position="38"/>
    </location>
</feature>
<keyword evidence="3" id="KW-1185">Reference proteome</keyword>
<feature type="transmembrane region" description="Helical" evidence="1">
    <location>
        <begin position="73"/>
        <end position="94"/>
    </location>
</feature>
<dbReference type="PANTHER" id="PTHR43471">
    <property type="entry name" value="ABC TRANSPORTER PERMEASE"/>
    <property type="match status" value="1"/>
</dbReference>
<evidence type="ECO:0000313" key="2">
    <source>
        <dbReference type="EMBL" id="QMV41027.1"/>
    </source>
</evidence>
<dbReference type="AlphaFoldDB" id="A0A7G5BVP3"/>
<organism evidence="2 3">
    <name type="scientific">Cohnella cholangitidis</name>
    <dbReference type="NCBI Taxonomy" id="2598458"/>
    <lineage>
        <taxon>Bacteria</taxon>
        <taxon>Bacillati</taxon>
        <taxon>Bacillota</taxon>
        <taxon>Bacilli</taxon>
        <taxon>Bacillales</taxon>
        <taxon>Paenibacillaceae</taxon>
        <taxon>Cohnella</taxon>
    </lineage>
</organism>
<keyword evidence="1" id="KW-0812">Transmembrane</keyword>
<keyword evidence="1" id="KW-0472">Membrane</keyword>
<keyword evidence="1" id="KW-1133">Transmembrane helix</keyword>
<evidence type="ECO:0000256" key="1">
    <source>
        <dbReference type="SAM" id="Phobius"/>
    </source>
</evidence>
<protein>
    <submittedName>
        <fullName evidence="2">ABC transporter permease subunit</fullName>
    </submittedName>
</protein>
<name>A0A7G5BVP3_9BACL</name>
<dbReference type="GO" id="GO:0140359">
    <property type="term" value="F:ABC-type transporter activity"/>
    <property type="evidence" value="ECO:0007669"/>
    <property type="project" value="InterPro"/>
</dbReference>
<feature type="transmembrane region" description="Helical" evidence="1">
    <location>
        <begin position="160"/>
        <end position="178"/>
    </location>
</feature>
<reference evidence="2 3" key="1">
    <citation type="submission" date="2019-07" db="EMBL/GenBank/DDBJ databases">
        <authorList>
            <person name="Kim J.K."/>
            <person name="Cheong H.-M."/>
            <person name="Choi Y."/>
            <person name="Hwang K.J."/>
            <person name="Lee S."/>
            <person name="Choi C."/>
        </authorList>
    </citation>
    <scope>NUCLEOTIDE SEQUENCE [LARGE SCALE GENOMIC DNA]</scope>
    <source>
        <strain evidence="2 3">KS 22</strain>
    </source>
</reference>
<dbReference type="GO" id="GO:0005886">
    <property type="term" value="C:plasma membrane"/>
    <property type="evidence" value="ECO:0007669"/>
    <property type="project" value="UniProtKB-SubCell"/>
</dbReference>
<evidence type="ECO:0000313" key="3">
    <source>
        <dbReference type="Proteomes" id="UP000515679"/>
    </source>
</evidence>
<dbReference type="Pfam" id="PF12679">
    <property type="entry name" value="ABC2_membrane_2"/>
    <property type="match status" value="1"/>
</dbReference>
<sequence>MSGFGILLHKEWREALRTAKLIWLPAVFLLLGLLQPLTAKFMPDILASAGNLPEGTLIQIPVPTPGEVLGQTISQFGTVGLLAVCLAFMGTIAGEKRNGTADWILVKPVSPLAYVASKWVVLCLIVAIAFGLGFGGSWYYTNLLIGVPNSGDALISAFLYYIWLVFIGTVTIMTSALLRSPAAAAFITFGGAIVLQLVHGLFDNKLSWLPSGLDAAAISKLATGSSPSWAGSAIVTGICIATLLTVAAKGAGLRKKG</sequence>
<dbReference type="RefSeq" id="WP_182302382.1">
    <property type="nucleotide sequence ID" value="NZ_CP041969.1"/>
</dbReference>
<feature type="transmembrane region" description="Helical" evidence="1">
    <location>
        <begin position="183"/>
        <end position="202"/>
    </location>
</feature>
<dbReference type="Proteomes" id="UP000515679">
    <property type="component" value="Chromosome"/>
</dbReference>
<dbReference type="KEGG" id="cchl:FPL14_07360"/>
<dbReference type="EMBL" id="CP041969">
    <property type="protein sequence ID" value="QMV41027.1"/>
    <property type="molecule type" value="Genomic_DNA"/>
</dbReference>
<proteinExistence type="predicted"/>